<feature type="compositionally biased region" description="Polar residues" evidence="1">
    <location>
        <begin position="105"/>
        <end position="126"/>
    </location>
</feature>
<feature type="non-terminal residue" evidence="3">
    <location>
        <position position="1"/>
    </location>
</feature>
<comment type="caution">
    <text evidence="3">The sequence shown here is derived from an EMBL/GenBank/DDBJ whole genome shotgun (WGS) entry which is preliminary data.</text>
</comment>
<gene>
    <name evidence="3" type="ORF">N7539_004311</name>
</gene>
<reference evidence="3" key="2">
    <citation type="journal article" date="2023" name="IMA Fungus">
        <title>Comparative genomic study of the Penicillium genus elucidates a diverse pangenome and 15 lateral gene transfer events.</title>
        <authorList>
            <person name="Petersen C."/>
            <person name="Sorensen T."/>
            <person name="Nielsen M.R."/>
            <person name="Sondergaard T.E."/>
            <person name="Sorensen J.L."/>
            <person name="Fitzpatrick D.A."/>
            <person name="Frisvad J.C."/>
            <person name="Nielsen K.L."/>
        </authorList>
    </citation>
    <scope>NUCLEOTIDE SEQUENCE</scope>
    <source>
        <strain evidence="3">IBT 30728</strain>
    </source>
</reference>
<evidence type="ECO:0000313" key="4">
    <source>
        <dbReference type="Proteomes" id="UP001148312"/>
    </source>
</evidence>
<feature type="chain" id="PRO_5040737832" description="GPI anchored serine-threonine rich protein" evidence="2">
    <location>
        <begin position="22"/>
        <end position="201"/>
    </location>
</feature>
<reference evidence="3" key="1">
    <citation type="submission" date="2022-12" db="EMBL/GenBank/DDBJ databases">
        <authorList>
            <person name="Petersen C."/>
        </authorList>
    </citation>
    <scope>NUCLEOTIDE SEQUENCE</scope>
    <source>
        <strain evidence="3">IBT 30728</strain>
    </source>
</reference>
<feature type="compositionally biased region" description="Low complexity" evidence="1">
    <location>
        <begin position="139"/>
        <end position="153"/>
    </location>
</feature>
<keyword evidence="2" id="KW-0732">Signal</keyword>
<dbReference type="Proteomes" id="UP001148312">
    <property type="component" value="Unassembled WGS sequence"/>
</dbReference>
<accession>A0A9W9XDV8</accession>
<evidence type="ECO:0008006" key="5">
    <source>
        <dbReference type="Google" id="ProtNLM"/>
    </source>
</evidence>
<sequence>MRFAATRLPLLIAATASVVVGQTSNSKTCAAQNVVDRCVQDMQFQLEGCETYDFACQCTRSTNVVDCYNNCPDLIASTTAQSIRQQNCANAKAYATTTTFGAAPSQTATGTNTHPHNASATSSGTPSGLEENNAGADYSDSGSETGSGSGTSDAAPTKTLTGLQGGEYDGGTEPDVWSRDECREEVGDLGSVFGVGVGGYD</sequence>
<dbReference type="AlphaFoldDB" id="A0A9W9XDV8"/>
<dbReference type="RefSeq" id="XP_056791454.1">
    <property type="nucleotide sequence ID" value="XM_056933913.1"/>
</dbReference>
<feature type="signal peptide" evidence="2">
    <location>
        <begin position="1"/>
        <end position="21"/>
    </location>
</feature>
<organism evidence="3 4">
    <name type="scientific">Penicillium diatomitis</name>
    <dbReference type="NCBI Taxonomy" id="2819901"/>
    <lineage>
        <taxon>Eukaryota</taxon>
        <taxon>Fungi</taxon>
        <taxon>Dikarya</taxon>
        <taxon>Ascomycota</taxon>
        <taxon>Pezizomycotina</taxon>
        <taxon>Eurotiomycetes</taxon>
        <taxon>Eurotiomycetidae</taxon>
        <taxon>Eurotiales</taxon>
        <taxon>Aspergillaceae</taxon>
        <taxon>Penicillium</taxon>
    </lineage>
</organism>
<dbReference type="EMBL" id="JAPWDQ010000004">
    <property type="protein sequence ID" value="KAJ5489421.1"/>
    <property type="molecule type" value="Genomic_DNA"/>
</dbReference>
<proteinExistence type="predicted"/>
<feature type="region of interest" description="Disordered" evidence="1">
    <location>
        <begin position="105"/>
        <end position="179"/>
    </location>
</feature>
<name>A0A9W9XDV8_9EURO</name>
<dbReference type="GeneID" id="81624162"/>
<keyword evidence="4" id="KW-1185">Reference proteome</keyword>
<evidence type="ECO:0000256" key="1">
    <source>
        <dbReference type="SAM" id="MobiDB-lite"/>
    </source>
</evidence>
<evidence type="ECO:0000256" key="2">
    <source>
        <dbReference type="SAM" id="SignalP"/>
    </source>
</evidence>
<evidence type="ECO:0000313" key="3">
    <source>
        <dbReference type="EMBL" id="KAJ5489421.1"/>
    </source>
</evidence>
<protein>
    <recommendedName>
        <fullName evidence="5">GPI anchored serine-threonine rich protein</fullName>
    </recommendedName>
</protein>